<keyword evidence="2" id="KW-1185">Reference proteome</keyword>
<name>A0A8I3AAJ7_9AGAM</name>
<gene>
    <name evidence="1" type="ORF">JVT61DRAFT_2636</name>
</gene>
<proteinExistence type="predicted"/>
<reference evidence="1" key="1">
    <citation type="submission" date="2021-03" db="EMBL/GenBank/DDBJ databases">
        <title>Evolutionary innovations through gain and loss of genes in the ectomycorrhizal Boletales.</title>
        <authorList>
            <person name="Wu G."/>
            <person name="Miyauchi S."/>
            <person name="Morin E."/>
            <person name="Yang Z.-L."/>
            <person name="Xu J."/>
            <person name="Martin F.M."/>
        </authorList>
    </citation>
    <scope>NUCLEOTIDE SEQUENCE</scope>
    <source>
        <strain evidence="1">BR01</strain>
    </source>
</reference>
<dbReference type="EMBL" id="JAGFBS010000013">
    <property type="protein sequence ID" value="KAG6375786.1"/>
    <property type="molecule type" value="Genomic_DNA"/>
</dbReference>
<accession>A0A8I3AAJ7</accession>
<dbReference type="Proteomes" id="UP000683000">
    <property type="component" value="Unassembled WGS sequence"/>
</dbReference>
<evidence type="ECO:0000313" key="2">
    <source>
        <dbReference type="Proteomes" id="UP000683000"/>
    </source>
</evidence>
<evidence type="ECO:0000313" key="1">
    <source>
        <dbReference type="EMBL" id="KAG6375786.1"/>
    </source>
</evidence>
<organism evidence="1 2">
    <name type="scientific">Boletus reticuloceps</name>
    <dbReference type="NCBI Taxonomy" id="495285"/>
    <lineage>
        <taxon>Eukaryota</taxon>
        <taxon>Fungi</taxon>
        <taxon>Dikarya</taxon>
        <taxon>Basidiomycota</taxon>
        <taxon>Agaricomycotina</taxon>
        <taxon>Agaricomycetes</taxon>
        <taxon>Agaricomycetidae</taxon>
        <taxon>Boletales</taxon>
        <taxon>Boletineae</taxon>
        <taxon>Boletaceae</taxon>
        <taxon>Boletoideae</taxon>
        <taxon>Boletus</taxon>
    </lineage>
</organism>
<sequence length="74" mass="8250">MLDLELPYTHGKTSPDDDVQGWQRAGITITLLLSHFQAATSSIKECESLLNTGLFTHPNLQAVDVLAYTRYQNT</sequence>
<dbReference type="OrthoDB" id="15808at2759"/>
<protein>
    <submittedName>
        <fullName evidence="1">Uncharacterized protein</fullName>
    </submittedName>
</protein>
<dbReference type="AlphaFoldDB" id="A0A8I3AAJ7"/>
<comment type="caution">
    <text evidence="1">The sequence shown here is derived from an EMBL/GenBank/DDBJ whole genome shotgun (WGS) entry which is preliminary data.</text>
</comment>